<reference evidence="2 3" key="1">
    <citation type="submission" date="2023-01" db="EMBL/GenBank/DDBJ databases">
        <title>Analysis of 21 Apiospora genomes using comparative genomics revels a genus with tremendous synthesis potential of carbohydrate active enzymes and secondary metabolites.</title>
        <authorList>
            <person name="Sorensen T."/>
        </authorList>
    </citation>
    <scope>NUCLEOTIDE SEQUENCE [LARGE SCALE GENOMIC DNA]</scope>
    <source>
        <strain evidence="2 3">CBS 33761</strain>
    </source>
</reference>
<organism evidence="2 3">
    <name type="scientific">Apiospora rasikravindrae</name>
    <dbReference type="NCBI Taxonomy" id="990691"/>
    <lineage>
        <taxon>Eukaryota</taxon>
        <taxon>Fungi</taxon>
        <taxon>Dikarya</taxon>
        <taxon>Ascomycota</taxon>
        <taxon>Pezizomycotina</taxon>
        <taxon>Sordariomycetes</taxon>
        <taxon>Xylariomycetidae</taxon>
        <taxon>Amphisphaeriales</taxon>
        <taxon>Apiosporaceae</taxon>
        <taxon>Apiospora</taxon>
    </lineage>
</organism>
<protein>
    <submittedName>
        <fullName evidence="2">Uncharacterized protein</fullName>
    </submittedName>
</protein>
<evidence type="ECO:0000256" key="1">
    <source>
        <dbReference type="SAM" id="MobiDB-lite"/>
    </source>
</evidence>
<feature type="region of interest" description="Disordered" evidence="1">
    <location>
        <begin position="28"/>
        <end position="53"/>
    </location>
</feature>
<dbReference type="EMBL" id="JAQQWK010000012">
    <property type="protein sequence ID" value="KAK8022801.1"/>
    <property type="molecule type" value="Genomic_DNA"/>
</dbReference>
<proteinExistence type="predicted"/>
<feature type="compositionally biased region" description="Low complexity" evidence="1">
    <location>
        <begin position="31"/>
        <end position="48"/>
    </location>
</feature>
<dbReference type="Proteomes" id="UP001444661">
    <property type="component" value="Unassembled WGS sequence"/>
</dbReference>
<evidence type="ECO:0000313" key="3">
    <source>
        <dbReference type="Proteomes" id="UP001444661"/>
    </source>
</evidence>
<name>A0ABR1RY06_9PEZI</name>
<evidence type="ECO:0000313" key="2">
    <source>
        <dbReference type="EMBL" id="KAK8022801.1"/>
    </source>
</evidence>
<comment type="caution">
    <text evidence="2">The sequence shown here is derived from an EMBL/GenBank/DDBJ whole genome shotgun (WGS) entry which is preliminary data.</text>
</comment>
<accession>A0ABR1RY06</accession>
<keyword evidence="3" id="KW-1185">Reference proteome</keyword>
<sequence>MSLNFALMRTAKAAGTYGEPPESRYPVLIPSSAADTNNSSSGSSAITSPEELQALAGLSEVPEAMAVKEMADVGSSSGGGATLYEKRLNEYERKML</sequence>
<gene>
    <name evidence="2" type="ORF">PG993_013568</name>
</gene>